<dbReference type="SUPFAM" id="SSF53187">
    <property type="entry name" value="Zn-dependent exopeptidases"/>
    <property type="match status" value="1"/>
</dbReference>
<feature type="region of interest" description="Disordered" evidence="4">
    <location>
        <begin position="850"/>
        <end position="911"/>
    </location>
</feature>
<protein>
    <recommendedName>
        <fullName evidence="5">Peptidase M14 domain-containing protein</fullName>
    </recommendedName>
</protein>
<organism evidence="6">
    <name type="scientific">Hanusia phi</name>
    <dbReference type="NCBI Taxonomy" id="3032"/>
    <lineage>
        <taxon>Eukaryota</taxon>
        <taxon>Cryptophyceae</taxon>
        <taxon>Pyrenomonadales</taxon>
        <taxon>Geminigeraceae</taxon>
        <taxon>Hanusia</taxon>
    </lineage>
</organism>
<accession>A0A7S0HBN9</accession>
<comment type="cofactor">
    <cofactor evidence="1">
        <name>Zn(2+)</name>
        <dbReference type="ChEBI" id="CHEBI:29105"/>
    </cofactor>
</comment>
<dbReference type="GO" id="GO:0004181">
    <property type="term" value="F:metallocarboxypeptidase activity"/>
    <property type="evidence" value="ECO:0007669"/>
    <property type="project" value="InterPro"/>
</dbReference>
<dbReference type="InterPro" id="IPR000834">
    <property type="entry name" value="Peptidase_M14"/>
</dbReference>
<feature type="compositionally biased region" description="Basic and acidic residues" evidence="4">
    <location>
        <begin position="869"/>
        <end position="882"/>
    </location>
</feature>
<dbReference type="InterPro" id="IPR050821">
    <property type="entry name" value="Cytosolic_carboxypeptidase"/>
</dbReference>
<name>A0A7S0HBN9_9CRYP</name>
<evidence type="ECO:0000313" key="6">
    <source>
        <dbReference type="EMBL" id="CAD8467568.1"/>
    </source>
</evidence>
<comment type="similarity">
    <text evidence="2 3">Belongs to the peptidase M14 family.</text>
</comment>
<dbReference type="AlphaFoldDB" id="A0A7S0HBN9"/>
<feature type="domain" description="Peptidase M14" evidence="5">
    <location>
        <begin position="438"/>
        <end position="726"/>
    </location>
</feature>
<dbReference type="GO" id="GO:0006508">
    <property type="term" value="P:proteolysis"/>
    <property type="evidence" value="ECO:0007669"/>
    <property type="project" value="InterPro"/>
</dbReference>
<evidence type="ECO:0000256" key="1">
    <source>
        <dbReference type="ARBA" id="ARBA00001947"/>
    </source>
</evidence>
<feature type="compositionally biased region" description="Basic and acidic residues" evidence="4">
    <location>
        <begin position="944"/>
        <end position="954"/>
    </location>
</feature>
<evidence type="ECO:0000256" key="2">
    <source>
        <dbReference type="ARBA" id="ARBA00005988"/>
    </source>
</evidence>
<dbReference type="Gene3D" id="2.60.40.3120">
    <property type="match status" value="1"/>
</dbReference>
<evidence type="ECO:0000259" key="5">
    <source>
        <dbReference type="PROSITE" id="PS52035"/>
    </source>
</evidence>
<evidence type="ECO:0000256" key="3">
    <source>
        <dbReference type="PROSITE-ProRule" id="PRU01379"/>
    </source>
</evidence>
<dbReference type="PROSITE" id="PS52035">
    <property type="entry name" value="PEPTIDASE_M14"/>
    <property type="match status" value="1"/>
</dbReference>
<proteinExistence type="inferred from homology"/>
<feature type="active site" description="Proton donor/acceptor" evidence="3">
    <location>
        <position position="684"/>
    </location>
</feature>
<dbReference type="Gene3D" id="3.40.630.10">
    <property type="entry name" value="Zn peptidases"/>
    <property type="match status" value="1"/>
</dbReference>
<feature type="region of interest" description="Disordered" evidence="4">
    <location>
        <begin position="748"/>
        <end position="819"/>
    </location>
</feature>
<reference evidence="6" key="1">
    <citation type="submission" date="2021-01" db="EMBL/GenBank/DDBJ databases">
        <authorList>
            <person name="Corre E."/>
            <person name="Pelletier E."/>
            <person name="Niang G."/>
            <person name="Scheremetjew M."/>
            <person name="Finn R."/>
            <person name="Kale V."/>
            <person name="Holt S."/>
            <person name="Cochrane G."/>
            <person name="Meng A."/>
            <person name="Brown T."/>
            <person name="Cohen L."/>
        </authorList>
    </citation>
    <scope>NUCLEOTIDE SEQUENCE</scope>
    <source>
        <strain evidence="6">CCMP325</strain>
    </source>
</reference>
<dbReference type="PANTHER" id="PTHR12756:SF11">
    <property type="entry name" value="CYTOSOLIC CARBOXYPEPTIDASE 1"/>
    <property type="match status" value="1"/>
</dbReference>
<dbReference type="Pfam" id="PF00246">
    <property type="entry name" value="Peptidase_M14"/>
    <property type="match status" value="1"/>
</dbReference>
<feature type="region of interest" description="Disordered" evidence="4">
    <location>
        <begin position="930"/>
        <end position="961"/>
    </location>
</feature>
<feature type="compositionally biased region" description="Polar residues" evidence="4">
    <location>
        <begin position="898"/>
        <end position="911"/>
    </location>
</feature>
<gene>
    <name evidence="6" type="ORF">HPHI1048_LOCUS1439</name>
</gene>
<feature type="compositionally biased region" description="Basic and acidic residues" evidence="4">
    <location>
        <begin position="796"/>
        <end position="819"/>
    </location>
</feature>
<dbReference type="EMBL" id="HBEO01001999">
    <property type="protein sequence ID" value="CAD8467568.1"/>
    <property type="molecule type" value="Transcribed_RNA"/>
</dbReference>
<sequence length="984" mass="111275">MKKLQHALEAARAEHDKFVVVSPVALLQVEGRSQKDKDRFFQDLELECAHLNDRLEISCLPFQRSSGESGRQSRENSTEMEDDTGFDSEEDEGDKEMEGEEEEINFEQKFSEFDNCRYRRDQSMYSSEQLSHSTDSPNIPEDEDEFAIDSLKRFLQPRPLHDFTNDDIGTRMPKTGTYRTLIRAPDIPLGCPELEPTVMYEAADDAGNAPGRAYKPLKHPVTVFDANSREPNWSKWRERFLIGIDETVLNSDSRHALPSNLFAPTSGGWTLGMNNKGEKQCWKDEDQVQDQGQCVQDSNDDAALSSSLNFESRFESGNLLSAIRVDDMTYDLVLRPDFYTSGHTQWYYFAVQRPEEEEKSEAKLFTFRIINMNKAESLYKRGLLPLVNSSLRKKGWERRGANVQYFENNKRQGKKRGHTLSFCLEIEAGEICYIAHCYPYTYTDLLKDLDSWEADGARQKFLRRRNLCETIAGNPCEILSISDSSNPAANMNRPIVLMTARVHPGESNSSWIMRGIIDFLTGSSEDAQVLREKFDFRLVPMLNPDGVINGNYRCNLAGNDLNRRYKNPSPYRHPTVFYFKQLIRTLLKNNRSIFLYCDLHGHSIKNNVFAYGCDLKYRRSAGERETCLGVHHPKIAQLFPFFLHKRSEYFSFVDSHFQVQRSKDATSRVVVWKEFGVDLSYTVEASFSGANARAQGTMQGFHFRTADLELFGHELCKAILLLSECVGNEEAVNGYLSEASMLRETEIGSDDYTSSDDDIISPAQRPGIDRYARSEASSDGVKSKSKKSRSVPSRPIPERGVEVEQEGKAKLLGPKEYRSKHSSLADSQLLALSPISRKLRVITKPSVSQILQKKNSNRDAAAEESGGSVDKKTSGGREDGIYRLRGARRRDSCPEQKMTWTSASFDPNQEAQASHENLLARLALVSRRRSSAYSSSQPGSPVKLVERQREDGEHGGFGVVGTRLKSACSSPLCRSSFTPSASGE</sequence>
<feature type="compositionally biased region" description="Acidic residues" evidence="4">
    <location>
        <begin position="78"/>
        <end position="105"/>
    </location>
</feature>
<feature type="compositionally biased region" description="Acidic residues" evidence="4">
    <location>
        <begin position="748"/>
        <end position="759"/>
    </location>
</feature>
<dbReference type="PANTHER" id="PTHR12756">
    <property type="entry name" value="CYTOSOLIC CARBOXYPEPTIDASE"/>
    <property type="match status" value="1"/>
</dbReference>
<dbReference type="GO" id="GO:0008270">
    <property type="term" value="F:zinc ion binding"/>
    <property type="evidence" value="ECO:0007669"/>
    <property type="project" value="InterPro"/>
</dbReference>
<evidence type="ECO:0000256" key="4">
    <source>
        <dbReference type="SAM" id="MobiDB-lite"/>
    </source>
</evidence>
<feature type="region of interest" description="Disordered" evidence="4">
    <location>
        <begin position="64"/>
        <end position="106"/>
    </location>
</feature>